<feature type="region of interest" description="Disordered" evidence="1">
    <location>
        <begin position="1"/>
        <end position="41"/>
    </location>
</feature>
<name>A0A6J4L295_9BACT</name>
<protein>
    <submittedName>
        <fullName evidence="2">Uncharacterized protein</fullName>
    </submittedName>
</protein>
<reference evidence="2" key="1">
    <citation type="submission" date="2020-02" db="EMBL/GenBank/DDBJ databases">
        <authorList>
            <person name="Meier V. D."/>
        </authorList>
    </citation>
    <scope>NUCLEOTIDE SEQUENCE</scope>
    <source>
        <strain evidence="2">AVDCRST_MAG68</strain>
    </source>
</reference>
<feature type="non-terminal residue" evidence="2">
    <location>
        <position position="1"/>
    </location>
</feature>
<gene>
    <name evidence="2" type="ORF">AVDCRST_MAG68-1990</name>
</gene>
<proteinExistence type="predicted"/>
<evidence type="ECO:0000256" key="1">
    <source>
        <dbReference type="SAM" id="MobiDB-lite"/>
    </source>
</evidence>
<feature type="compositionally biased region" description="Low complexity" evidence="1">
    <location>
        <begin position="19"/>
        <end position="33"/>
    </location>
</feature>
<feature type="non-terminal residue" evidence="2">
    <location>
        <position position="66"/>
    </location>
</feature>
<sequence length="66" mass="7225">WRAAHRTVSVPRGRRRAPARAAASASRTGSRGRSAVERAERVGATNAPLRCFIAAYQPIRPRRADT</sequence>
<dbReference type="AlphaFoldDB" id="A0A6J4L295"/>
<accession>A0A6J4L295</accession>
<dbReference type="EMBL" id="CADCTW010000095">
    <property type="protein sequence ID" value="CAA9322068.1"/>
    <property type="molecule type" value="Genomic_DNA"/>
</dbReference>
<evidence type="ECO:0000313" key="2">
    <source>
        <dbReference type="EMBL" id="CAA9322068.1"/>
    </source>
</evidence>
<organism evidence="2">
    <name type="scientific">uncultured Gemmatimonadota bacterium</name>
    <dbReference type="NCBI Taxonomy" id="203437"/>
    <lineage>
        <taxon>Bacteria</taxon>
        <taxon>Pseudomonadati</taxon>
        <taxon>Gemmatimonadota</taxon>
        <taxon>environmental samples</taxon>
    </lineage>
</organism>